<dbReference type="EMBL" id="CP002077">
    <property type="protein sequence ID" value="ADK86849.1"/>
    <property type="molecule type" value="Genomic_DNA"/>
</dbReference>
<organism evidence="1 2">
    <name type="scientific">Mycoplasmoides pneumoniae (strain ATCC 15531 / DSM 23978 / CIP 103766 / NBRC 14401 / NCTC 10119 / FH)</name>
    <name type="common">Mycoplasma pneumoniae</name>
    <dbReference type="NCBI Taxonomy" id="722438"/>
    <lineage>
        <taxon>Bacteria</taxon>
        <taxon>Bacillati</taxon>
        <taxon>Mycoplasmatota</taxon>
        <taxon>Mycoplasmoidales</taxon>
        <taxon>Mycoplasmoidaceae</taxon>
        <taxon>Mycoplasmoides</taxon>
    </lineage>
</organism>
<sequence length="136" mass="15584">MEPNNLKEELVSVFEKACSSHKERLDFICSVRESDTFSNVDVPLAPIKTIIEIAKNEENQTEILKLAIENIKTLSTVGSGQYIASHFSTHNEVAIIFCISYFLYHFNFLHDENKKQLLKRAFEAVAEKIADYLNEN</sequence>
<dbReference type="PATRIC" id="fig|722438.3.peg.603"/>
<gene>
    <name evidence="1" type="ordered locus">MPNE_0628</name>
</gene>
<dbReference type="InterPro" id="IPR035947">
    <property type="entry name" value="MG354-like_sf"/>
</dbReference>
<evidence type="ECO:0000313" key="2">
    <source>
        <dbReference type="Proteomes" id="UP000007756"/>
    </source>
</evidence>
<dbReference type="Pfam" id="PF09188">
    <property type="entry name" value="DUF1951"/>
    <property type="match status" value="1"/>
</dbReference>
<dbReference type="Proteomes" id="UP000007756">
    <property type="component" value="Chromosome"/>
</dbReference>
<dbReference type="PaxDb" id="722438-MPNE_0628"/>
<dbReference type="AlphaFoldDB" id="A0A0H3DKT7"/>
<accession>A0A0H3DKT7</accession>
<dbReference type="KEGG" id="mpj:MPNE_0628"/>
<dbReference type="InterPro" id="IPR015271">
    <property type="entry name" value="DUF1951"/>
</dbReference>
<dbReference type="eggNOG" id="ENOG5031Z8U">
    <property type="taxonomic scope" value="Bacteria"/>
</dbReference>
<name>A0A0H3DKT7_MYCPB</name>
<dbReference type="GeneID" id="66608789"/>
<dbReference type="HOGENOM" id="CLU_1873152_0_0_14"/>
<dbReference type="Gene3D" id="1.10.3960.10">
    <property type="entry name" value="MG354-like"/>
    <property type="match status" value="1"/>
</dbReference>
<proteinExistence type="predicted"/>
<dbReference type="SMR" id="A0A0H3DKT7"/>
<evidence type="ECO:0008006" key="3">
    <source>
        <dbReference type="Google" id="ProtNLM"/>
    </source>
</evidence>
<evidence type="ECO:0000313" key="1">
    <source>
        <dbReference type="EMBL" id="ADK86849.1"/>
    </source>
</evidence>
<dbReference type="SUPFAM" id="SSF110009">
    <property type="entry name" value="Hypothetical protein MG354"/>
    <property type="match status" value="1"/>
</dbReference>
<protein>
    <recommendedName>
        <fullName evidence="3">DUF1951 domain-containing protein</fullName>
    </recommendedName>
</protein>
<dbReference type="RefSeq" id="WP_010874887.1">
    <property type="nucleotide sequence ID" value="NZ_CP010546.1"/>
</dbReference>
<reference evidence="1 2" key="1">
    <citation type="journal article" date="2010" name="Appl. Environ. Microbiol.">
        <title>Targeted chromosomal knockouts in Mycoplasma pneumoniae.</title>
        <authorList>
            <person name="Krishnakumar R."/>
            <person name="Assad-Garcia N."/>
            <person name="Benders G.A."/>
            <person name="Phan Q."/>
            <person name="Montague M.G."/>
            <person name="Glass J.I."/>
        </authorList>
    </citation>
    <scope>NUCLEOTIDE SEQUENCE [LARGE SCALE GENOMIC DNA]</scope>
    <source>
        <strain evidence="2">ATCC 15531 / DSM 22911 / NBRC 14401 / NCTC 10119 / FH</strain>
    </source>
</reference>